<evidence type="ECO:0000313" key="2">
    <source>
        <dbReference type="Proteomes" id="UP000612585"/>
    </source>
</evidence>
<proteinExistence type="predicted"/>
<organism evidence="1 2">
    <name type="scientific">Virgisporangium aurantiacum</name>
    <dbReference type="NCBI Taxonomy" id="175570"/>
    <lineage>
        <taxon>Bacteria</taxon>
        <taxon>Bacillati</taxon>
        <taxon>Actinomycetota</taxon>
        <taxon>Actinomycetes</taxon>
        <taxon>Micromonosporales</taxon>
        <taxon>Micromonosporaceae</taxon>
        <taxon>Virgisporangium</taxon>
    </lineage>
</organism>
<keyword evidence="2" id="KW-1185">Reference proteome</keyword>
<accession>A0A8J3Z235</accession>
<dbReference type="EMBL" id="BOPG01000009">
    <property type="protein sequence ID" value="GIJ53796.1"/>
    <property type="molecule type" value="Genomic_DNA"/>
</dbReference>
<comment type="caution">
    <text evidence="1">The sequence shown here is derived from an EMBL/GenBank/DDBJ whole genome shotgun (WGS) entry which is preliminary data.</text>
</comment>
<gene>
    <name evidence="1" type="ORF">Vau01_013120</name>
</gene>
<dbReference type="RefSeq" id="WP_203988288.1">
    <property type="nucleotide sequence ID" value="NZ_BOPG01000009.1"/>
</dbReference>
<reference evidence="1" key="1">
    <citation type="submission" date="2021-01" db="EMBL/GenBank/DDBJ databases">
        <title>Whole genome shotgun sequence of Virgisporangium aurantiacum NBRC 16421.</title>
        <authorList>
            <person name="Komaki H."/>
            <person name="Tamura T."/>
        </authorList>
    </citation>
    <scope>NUCLEOTIDE SEQUENCE</scope>
    <source>
        <strain evidence="1">NBRC 16421</strain>
    </source>
</reference>
<protein>
    <submittedName>
        <fullName evidence="1">Uncharacterized protein</fullName>
    </submittedName>
</protein>
<dbReference type="Proteomes" id="UP000612585">
    <property type="component" value="Unassembled WGS sequence"/>
</dbReference>
<name>A0A8J3Z235_9ACTN</name>
<sequence length="71" mass="7371">MTKRVTVSLPDDVAAYLYTAPNASAVVADALRAHMNRAVATEAVLRAVGFEVTAAGRERVRGTLSALGAAE</sequence>
<dbReference type="AlphaFoldDB" id="A0A8J3Z235"/>
<evidence type="ECO:0000313" key="1">
    <source>
        <dbReference type="EMBL" id="GIJ53796.1"/>
    </source>
</evidence>